<comment type="caution">
    <text evidence="1">The sequence shown here is derived from an EMBL/GenBank/DDBJ whole genome shotgun (WGS) entry which is preliminary data.</text>
</comment>
<keyword evidence="2" id="KW-1185">Reference proteome</keyword>
<name>A0ACC1BSM0_9ROSI</name>
<organism evidence="1 2">
    <name type="scientific">Pistacia atlantica</name>
    <dbReference type="NCBI Taxonomy" id="434234"/>
    <lineage>
        <taxon>Eukaryota</taxon>
        <taxon>Viridiplantae</taxon>
        <taxon>Streptophyta</taxon>
        <taxon>Embryophyta</taxon>
        <taxon>Tracheophyta</taxon>
        <taxon>Spermatophyta</taxon>
        <taxon>Magnoliopsida</taxon>
        <taxon>eudicotyledons</taxon>
        <taxon>Gunneridae</taxon>
        <taxon>Pentapetalae</taxon>
        <taxon>rosids</taxon>
        <taxon>malvids</taxon>
        <taxon>Sapindales</taxon>
        <taxon>Anacardiaceae</taxon>
        <taxon>Pistacia</taxon>
    </lineage>
</organism>
<protein>
    <submittedName>
        <fullName evidence="1">Uncharacterized protein</fullName>
    </submittedName>
</protein>
<reference evidence="2" key="1">
    <citation type="journal article" date="2023" name="G3 (Bethesda)">
        <title>Genome assembly and association tests identify interacting loci associated with vigor, precocity, and sex in interspecific pistachio rootstocks.</title>
        <authorList>
            <person name="Palmer W."/>
            <person name="Jacygrad E."/>
            <person name="Sagayaradj S."/>
            <person name="Cavanaugh K."/>
            <person name="Han R."/>
            <person name="Bertier L."/>
            <person name="Beede B."/>
            <person name="Kafkas S."/>
            <person name="Golino D."/>
            <person name="Preece J."/>
            <person name="Michelmore R."/>
        </authorList>
    </citation>
    <scope>NUCLEOTIDE SEQUENCE [LARGE SCALE GENOMIC DNA]</scope>
</reference>
<proteinExistence type="predicted"/>
<sequence length="390" mass="43884">MFSASVAFKLSRRKTDDTFRLLHTILFARRGKAFQVKSNISRFSGFVWHENEEKQKSKVKEKFDKCNKEKLLEFCDVLDIPISKNTRRKEDIVTSLIDFLVAPHATTTELLAEKESRASKKRKRVGKQNSSTSGSTPSKRSAKKKITSDSEEESSEEEEEKEEETEEEEKEENGVPEPSDDEMPEPSESEDKSESENESEEYVGKRKRSSKTPTKRKESAGKARTKKVSVTGKSSPPPKRTPKKAPSKGSKADEDSDTSPKVFSRKKKNEKVTKEKASTPTKITPKEKSGRKAAKGKEKAKEEKVRPSDEDLRDAICEILKEVDFNTATFTDILTQLAARYDMDLTPRKSSIKLMIQEELTKLAGEGDDEDGEGDAEKDETQSAGQEVEA</sequence>
<dbReference type="Proteomes" id="UP001164250">
    <property type="component" value="Chromosome 3"/>
</dbReference>
<gene>
    <name evidence="1" type="ORF">Patl1_03952</name>
</gene>
<evidence type="ECO:0000313" key="2">
    <source>
        <dbReference type="Proteomes" id="UP001164250"/>
    </source>
</evidence>
<evidence type="ECO:0000313" key="1">
    <source>
        <dbReference type="EMBL" id="KAJ0102041.1"/>
    </source>
</evidence>
<accession>A0ACC1BSM0</accession>
<dbReference type="EMBL" id="CM047899">
    <property type="protein sequence ID" value="KAJ0102041.1"/>
    <property type="molecule type" value="Genomic_DNA"/>
</dbReference>